<sequence length="121" mass="13629">MGLNSYRQPPFQPDAIAAAGWQDPRSPRDFVVELLRVLDRHAWTIASRFFSDLDNENAQSVLLQVLGDKTASDEVASKAFALIRQVIYDALFVSTAEHKALGWQWLDQSDARTQPDNRAIT</sequence>
<protein>
    <submittedName>
        <fullName evidence="1">Uncharacterized protein</fullName>
    </submittedName>
</protein>
<organism evidence="1 2">
    <name type="scientific">Ochrobactrum soli</name>
    <dbReference type="NCBI Taxonomy" id="2448455"/>
    <lineage>
        <taxon>Bacteria</taxon>
        <taxon>Pseudomonadati</taxon>
        <taxon>Pseudomonadota</taxon>
        <taxon>Alphaproteobacteria</taxon>
        <taxon>Hyphomicrobiales</taxon>
        <taxon>Brucellaceae</taxon>
        <taxon>Brucella/Ochrobactrum group</taxon>
        <taxon>Ochrobactrum</taxon>
    </lineage>
</organism>
<dbReference type="EMBL" id="OOFM01000001">
    <property type="protein sequence ID" value="SPL62205.1"/>
    <property type="molecule type" value="Genomic_DNA"/>
</dbReference>
<reference evidence="2" key="1">
    <citation type="submission" date="2017-12" db="EMBL/GenBank/DDBJ databases">
        <authorList>
            <person name="Diaz M."/>
        </authorList>
    </citation>
    <scope>NUCLEOTIDE SEQUENCE [LARGE SCALE GENOMIC DNA]</scope>
    <source>
        <strain evidence="2">FI11154</strain>
    </source>
</reference>
<accession>A0A2P9HDQ5</accession>
<evidence type="ECO:0000313" key="2">
    <source>
        <dbReference type="Proteomes" id="UP000246073"/>
    </source>
</evidence>
<dbReference type="AlphaFoldDB" id="A0A2P9HDQ5"/>
<evidence type="ECO:0000313" key="1">
    <source>
        <dbReference type="EMBL" id="SPL62205.1"/>
    </source>
</evidence>
<gene>
    <name evidence="1" type="ORF">OHAE_4997</name>
</gene>
<name>A0A2P9HDQ5_9HYPH</name>
<dbReference type="Proteomes" id="UP000246073">
    <property type="component" value="Unassembled WGS sequence"/>
</dbReference>
<proteinExistence type="predicted"/>